<evidence type="ECO:0000256" key="3">
    <source>
        <dbReference type="SAM" id="SignalP"/>
    </source>
</evidence>
<feature type="chain" id="PRO_5030552345" description="Blue (type 1) copper domain-containing protein" evidence="3">
    <location>
        <begin position="26"/>
        <end position="139"/>
    </location>
</feature>
<dbReference type="GO" id="GO:0009055">
    <property type="term" value="F:electron transfer activity"/>
    <property type="evidence" value="ECO:0007669"/>
    <property type="project" value="InterPro"/>
</dbReference>
<comment type="caution">
    <text evidence="5">The sequence shown here is derived from an EMBL/GenBank/DDBJ whole genome shotgun (WGS) entry which is preliminary data.</text>
</comment>
<dbReference type="AlphaFoldDB" id="A0A7X6DSM9"/>
<gene>
    <name evidence="5" type="ORF">MNODULE_18000</name>
</gene>
<protein>
    <recommendedName>
        <fullName evidence="4">Blue (type 1) copper domain-containing protein</fullName>
    </recommendedName>
</protein>
<dbReference type="InterPro" id="IPR000923">
    <property type="entry name" value="BlueCu_1"/>
</dbReference>
<keyword evidence="2" id="KW-0186">Copper</keyword>
<dbReference type="GO" id="GO:0005507">
    <property type="term" value="F:copper ion binding"/>
    <property type="evidence" value="ECO:0007669"/>
    <property type="project" value="InterPro"/>
</dbReference>
<dbReference type="RefSeq" id="WP_168062500.1">
    <property type="nucleotide sequence ID" value="NZ_VTOW01000003.1"/>
</dbReference>
<dbReference type="InterPro" id="IPR008972">
    <property type="entry name" value="Cupredoxin"/>
</dbReference>
<keyword evidence="3" id="KW-0732">Signal</keyword>
<feature type="signal peptide" evidence="3">
    <location>
        <begin position="1"/>
        <end position="25"/>
    </location>
</feature>
<name>A0A7X6DSM9_9BACT</name>
<organism evidence="5 6">
    <name type="scientific">Candidatus Manganitrophus noduliformans</name>
    <dbReference type="NCBI Taxonomy" id="2606439"/>
    <lineage>
        <taxon>Bacteria</taxon>
        <taxon>Pseudomonadati</taxon>
        <taxon>Nitrospirota</taxon>
        <taxon>Nitrospiria</taxon>
        <taxon>Candidatus Troglogloeales</taxon>
        <taxon>Candidatus Manganitrophaceae</taxon>
        <taxon>Candidatus Manganitrophus</taxon>
    </lineage>
</organism>
<keyword evidence="1" id="KW-0479">Metal-binding</keyword>
<accession>A0A7X6DSM9</accession>
<keyword evidence="6" id="KW-1185">Reference proteome</keyword>
<feature type="domain" description="Blue (type 1) copper" evidence="4">
    <location>
        <begin position="94"/>
        <end position="136"/>
    </location>
</feature>
<dbReference type="Gene3D" id="2.60.40.420">
    <property type="entry name" value="Cupredoxins - blue copper proteins"/>
    <property type="match status" value="1"/>
</dbReference>
<evidence type="ECO:0000256" key="1">
    <source>
        <dbReference type="ARBA" id="ARBA00022723"/>
    </source>
</evidence>
<dbReference type="Pfam" id="PF00127">
    <property type="entry name" value="Copper-bind"/>
    <property type="match status" value="1"/>
</dbReference>
<sequence length="139" mass="15130">MMKTGVFFISLFGVLALMITAGANATGPDHPAVSYTLTSEMKGEKRLFVGAGGKIKGMVNPDLFVNEWDVVEITLINGDNLNHHIAIPNFHILSETVSEKGKKTTITFVPFKSGGFAYYCLLDNHRALGMEGKIVVVKK</sequence>
<dbReference type="EMBL" id="VTOW01000003">
    <property type="protein sequence ID" value="NKE72647.1"/>
    <property type="molecule type" value="Genomic_DNA"/>
</dbReference>
<proteinExistence type="predicted"/>
<reference evidence="5 6" key="1">
    <citation type="journal article" date="2020" name="Nature">
        <title>Bacterial chemolithoautotrophy via manganese oxidation.</title>
        <authorList>
            <person name="Yu H."/>
            <person name="Leadbetter J.R."/>
        </authorList>
    </citation>
    <scope>NUCLEOTIDE SEQUENCE [LARGE SCALE GENOMIC DNA]</scope>
    <source>
        <strain evidence="5 6">Mn-1</strain>
    </source>
</reference>
<dbReference type="Proteomes" id="UP000534783">
    <property type="component" value="Unassembled WGS sequence"/>
</dbReference>
<dbReference type="SUPFAM" id="SSF49503">
    <property type="entry name" value="Cupredoxins"/>
    <property type="match status" value="1"/>
</dbReference>
<evidence type="ECO:0000259" key="4">
    <source>
        <dbReference type="Pfam" id="PF00127"/>
    </source>
</evidence>
<evidence type="ECO:0000256" key="2">
    <source>
        <dbReference type="ARBA" id="ARBA00023008"/>
    </source>
</evidence>
<dbReference type="CDD" id="cd00920">
    <property type="entry name" value="Cupredoxin"/>
    <property type="match status" value="1"/>
</dbReference>
<evidence type="ECO:0000313" key="6">
    <source>
        <dbReference type="Proteomes" id="UP000534783"/>
    </source>
</evidence>
<evidence type="ECO:0000313" key="5">
    <source>
        <dbReference type="EMBL" id="NKE72647.1"/>
    </source>
</evidence>